<evidence type="ECO:0000313" key="3">
    <source>
        <dbReference type="EMBL" id="KAJ4467075.1"/>
    </source>
</evidence>
<evidence type="ECO:0000256" key="1">
    <source>
        <dbReference type="SAM" id="SignalP"/>
    </source>
</evidence>
<dbReference type="Proteomes" id="UP001150266">
    <property type="component" value="Unassembled WGS sequence"/>
</dbReference>
<protein>
    <submittedName>
        <fullName evidence="3">Uncharacterized protein</fullName>
    </submittedName>
</protein>
<organism evidence="3 4">
    <name type="scientific">Lentinula aciculospora</name>
    <dbReference type="NCBI Taxonomy" id="153920"/>
    <lineage>
        <taxon>Eukaryota</taxon>
        <taxon>Fungi</taxon>
        <taxon>Dikarya</taxon>
        <taxon>Basidiomycota</taxon>
        <taxon>Agaricomycotina</taxon>
        <taxon>Agaricomycetes</taxon>
        <taxon>Agaricomycetidae</taxon>
        <taxon>Agaricales</taxon>
        <taxon>Marasmiineae</taxon>
        <taxon>Omphalotaceae</taxon>
        <taxon>Lentinula</taxon>
    </lineage>
</organism>
<accession>A0A9W8ZW31</accession>
<keyword evidence="1" id="KW-0732">Signal</keyword>
<feature type="signal peptide" evidence="1">
    <location>
        <begin position="1"/>
        <end position="23"/>
    </location>
</feature>
<dbReference type="EMBL" id="JAOTPV010000055">
    <property type="protein sequence ID" value="KAJ4466306.1"/>
    <property type="molecule type" value="Genomic_DNA"/>
</dbReference>
<feature type="chain" id="PRO_5041197512" evidence="1">
    <location>
        <begin position="24"/>
        <end position="97"/>
    </location>
</feature>
<sequence>MTMKLLFLNLVVCTNANIKLCSATDSQQLTTICAICEHAFVFDGLNATISSIVKVGNDAVQCDYATSFVDLLYAYENSNGTLIDSRTAGPDNKHNMP</sequence>
<evidence type="ECO:0000313" key="2">
    <source>
        <dbReference type="EMBL" id="KAJ4466306.1"/>
    </source>
</evidence>
<gene>
    <name evidence="3" type="ORF">J3R30DRAFT_3580674</name>
    <name evidence="2" type="ORF">J3R30DRAFT_3589736</name>
</gene>
<evidence type="ECO:0000313" key="4">
    <source>
        <dbReference type="Proteomes" id="UP001150266"/>
    </source>
</evidence>
<dbReference type="OrthoDB" id="421075at2759"/>
<comment type="caution">
    <text evidence="3">The sequence shown here is derived from an EMBL/GenBank/DDBJ whole genome shotgun (WGS) entry which is preliminary data.</text>
</comment>
<proteinExistence type="predicted"/>
<reference evidence="3" key="1">
    <citation type="submission" date="2022-08" db="EMBL/GenBank/DDBJ databases">
        <title>A Global Phylogenomic Analysis of the Shiitake Genus Lentinula.</title>
        <authorList>
            <consortium name="DOE Joint Genome Institute"/>
            <person name="Sierra-Patev S."/>
            <person name="Min B."/>
            <person name="Naranjo-Ortiz M."/>
            <person name="Looney B."/>
            <person name="Konkel Z."/>
            <person name="Slot J.C."/>
            <person name="Sakamoto Y."/>
            <person name="Steenwyk J.L."/>
            <person name="Rokas A."/>
            <person name="Carro J."/>
            <person name="Camarero S."/>
            <person name="Ferreira P."/>
            <person name="Molpeceres G."/>
            <person name="Ruiz-Duenas F.J."/>
            <person name="Serrano A."/>
            <person name="Henrissat B."/>
            <person name="Drula E."/>
            <person name="Hughes K.W."/>
            <person name="Mata J.L."/>
            <person name="Ishikawa N.K."/>
            <person name="Vargas-Isla R."/>
            <person name="Ushijima S."/>
            <person name="Smith C.A."/>
            <person name="Ahrendt S."/>
            <person name="Andreopoulos W."/>
            <person name="He G."/>
            <person name="Labutti K."/>
            <person name="Lipzen A."/>
            <person name="Ng V."/>
            <person name="Riley R."/>
            <person name="Sandor L."/>
            <person name="Barry K."/>
            <person name="Martinez A.T."/>
            <person name="Xiao Y."/>
            <person name="Gibbons J.G."/>
            <person name="Terashima K."/>
            <person name="Grigoriev I.V."/>
            <person name="Hibbett D.S."/>
        </authorList>
    </citation>
    <scope>NUCLEOTIDE SEQUENCE</scope>
    <source>
        <strain evidence="3">JLM2183</strain>
    </source>
</reference>
<name>A0A9W8ZW31_9AGAR</name>
<dbReference type="EMBL" id="JAOTPV010000049">
    <property type="protein sequence ID" value="KAJ4467075.1"/>
    <property type="molecule type" value="Genomic_DNA"/>
</dbReference>
<dbReference type="AlphaFoldDB" id="A0A9W8ZW31"/>
<keyword evidence="4" id="KW-1185">Reference proteome</keyword>